<dbReference type="InterPro" id="IPR041047">
    <property type="entry name" value="LPD1"/>
</dbReference>
<name>K1TLD0_9ZZZZ</name>
<sequence>MGKECEKDGGYWDSNVEMTARAFACYIKDKLPYTSDYLAGHADCALTLVSGKDGEMEVLKAFPVGEERRAINAVFDEIIQDLKREQLLTHADVTLPLSVSELREAADGQLSMFGVGRPSVMDQLAANRPADKKSPAQTIFRKNHEPEI</sequence>
<reference evidence="3" key="1">
    <citation type="journal article" date="2013" name="Environ. Microbiol.">
        <title>Microbiota from the distal guts of lean and obese adolescents exhibit partial functional redundancy besides clear differences in community structure.</title>
        <authorList>
            <person name="Ferrer M."/>
            <person name="Ruiz A."/>
            <person name="Lanza F."/>
            <person name="Haange S.B."/>
            <person name="Oberbach A."/>
            <person name="Till H."/>
            <person name="Bargiela R."/>
            <person name="Campoy C."/>
            <person name="Segura M.T."/>
            <person name="Richter M."/>
            <person name="von Bergen M."/>
            <person name="Seifert J."/>
            <person name="Suarez A."/>
        </authorList>
    </citation>
    <scope>NUCLEOTIDE SEQUENCE</scope>
</reference>
<feature type="domain" description="Large polyvalent protein-associated" evidence="2">
    <location>
        <begin position="5"/>
        <end position="85"/>
    </location>
</feature>
<organism evidence="3">
    <name type="scientific">human gut metagenome</name>
    <dbReference type="NCBI Taxonomy" id="408170"/>
    <lineage>
        <taxon>unclassified sequences</taxon>
        <taxon>metagenomes</taxon>
        <taxon>organismal metagenomes</taxon>
    </lineage>
</organism>
<gene>
    <name evidence="3" type="ORF">LEA_05987</name>
</gene>
<comment type="caution">
    <text evidence="3">The sequence shown here is derived from an EMBL/GenBank/DDBJ whole genome shotgun (WGS) entry which is preliminary data.</text>
</comment>
<protein>
    <recommendedName>
        <fullName evidence="2">Large polyvalent protein-associated domain-containing protein</fullName>
    </recommendedName>
</protein>
<dbReference type="AlphaFoldDB" id="K1TLD0"/>
<dbReference type="Pfam" id="PF18796">
    <property type="entry name" value="LPD1"/>
    <property type="match status" value="1"/>
</dbReference>
<evidence type="ECO:0000256" key="1">
    <source>
        <dbReference type="SAM" id="MobiDB-lite"/>
    </source>
</evidence>
<feature type="region of interest" description="Disordered" evidence="1">
    <location>
        <begin position="127"/>
        <end position="148"/>
    </location>
</feature>
<evidence type="ECO:0000259" key="2">
    <source>
        <dbReference type="Pfam" id="PF18796"/>
    </source>
</evidence>
<evidence type="ECO:0000313" key="3">
    <source>
        <dbReference type="EMBL" id="EKC73922.1"/>
    </source>
</evidence>
<dbReference type="EMBL" id="AJWY01003906">
    <property type="protein sequence ID" value="EKC73922.1"/>
    <property type="molecule type" value="Genomic_DNA"/>
</dbReference>
<accession>K1TLD0</accession>
<proteinExistence type="predicted"/>